<feature type="transmembrane region" description="Helical" evidence="1">
    <location>
        <begin position="17"/>
        <end position="40"/>
    </location>
</feature>
<feature type="transmembrane region" description="Helical" evidence="1">
    <location>
        <begin position="114"/>
        <end position="141"/>
    </location>
</feature>
<feature type="transmembrane region" description="Helical" evidence="1">
    <location>
        <begin position="75"/>
        <end position="93"/>
    </location>
</feature>
<keyword evidence="1" id="KW-1133">Transmembrane helix</keyword>
<evidence type="ECO:0000313" key="2">
    <source>
        <dbReference type="EMBL" id="OGM02419.1"/>
    </source>
</evidence>
<keyword evidence="1" id="KW-0812">Transmembrane</keyword>
<feature type="transmembrane region" description="Helical" evidence="1">
    <location>
        <begin position="184"/>
        <end position="203"/>
    </location>
</feature>
<reference evidence="2 3" key="1">
    <citation type="journal article" date="2016" name="Nat. Commun.">
        <title>Thousands of microbial genomes shed light on interconnected biogeochemical processes in an aquifer system.</title>
        <authorList>
            <person name="Anantharaman K."/>
            <person name="Brown C.T."/>
            <person name="Hug L.A."/>
            <person name="Sharon I."/>
            <person name="Castelle C.J."/>
            <person name="Probst A.J."/>
            <person name="Thomas B.C."/>
            <person name="Singh A."/>
            <person name="Wilkins M.J."/>
            <person name="Karaoz U."/>
            <person name="Brodie E.L."/>
            <person name="Williams K.H."/>
            <person name="Hubbard S.S."/>
            <person name="Banfield J.F."/>
        </authorList>
    </citation>
    <scope>NUCLEOTIDE SEQUENCE [LARGE SCALE GENOMIC DNA]</scope>
</reference>
<feature type="transmembrane region" description="Helical" evidence="1">
    <location>
        <begin position="412"/>
        <end position="432"/>
    </location>
</feature>
<gene>
    <name evidence="2" type="ORF">A2115_03075</name>
</gene>
<feature type="transmembrane region" description="Helical" evidence="1">
    <location>
        <begin position="472"/>
        <end position="489"/>
    </location>
</feature>
<dbReference type="STRING" id="1802471.A2115_03075"/>
<protein>
    <submittedName>
        <fullName evidence="2">Uncharacterized protein</fullName>
    </submittedName>
</protein>
<feature type="transmembrane region" description="Helical" evidence="1">
    <location>
        <begin position="496"/>
        <end position="518"/>
    </location>
</feature>
<feature type="transmembrane region" description="Helical" evidence="1">
    <location>
        <begin position="215"/>
        <end position="234"/>
    </location>
</feature>
<feature type="transmembrane region" description="Helical" evidence="1">
    <location>
        <begin position="351"/>
        <end position="369"/>
    </location>
</feature>
<organism evidence="2 3">
    <name type="scientific">Candidatus Woesebacteria bacterium GWA1_41_8</name>
    <dbReference type="NCBI Taxonomy" id="1802471"/>
    <lineage>
        <taxon>Bacteria</taxon>
        <taxon>Candidatus Woeseibacteriota</taxon>
    </lineage>
</organism>
<proteinExistence type="predicted"/>
<name>A0A1F7WJ34_9BACT</name>
<feature type="transmembrane region" description="Helical" evidence="1">
    <location>
        <begin position="272"/>
        <end position="293"/>
    </location>
</feature>
<keyword evidence="1" id="KW-0472">Membrane</keyword>
<feature type="transmembrane region" description="Helical" evidence="1">
    <location>
        <begin position="439"/>
        <end position="460"/>
    </location>
</feature>
<accession>A0A1F7WJ34</accession>
<sequence length="770" mass="86947">MATISIFLRIFFENIEYILPVGIVFLLITLAGVGMTLSLLDERKLSIVLPAGMATGIFVFIIFLGIFSYSLKGRTGILIIFVTFLLLGLSLLVKNFKKFPKIKIDSYSLRFLPIYIIIAGFISFLAGANIYGGDVIAYWGFATSFANGNYPLRSPWQPDLLANHHQGTFLFEGAVHGLTGADMLLIHTTYSVFVVLAGFFLVWGVVRKITKRDFLSLLAPLVTFFSVGAIFIPLPGALRTWINPEVEHVVNRLPLFLDAKNRLGGSSNLPELIYINHRAAAFLGLFLIVILVISKLRIKEFYKPILIAALSIAAISSDEIILPSLGLVVTGWFVMELISNKREWRTKVLSVALGGAIFVTLFFVVGNALRDSMLTPPKEEVRFQLVLSTQTLIDRMGGLKSAVLRPSKDSKYFWYLPDLRLIAGLAFIAFIFTKNRWSLFLFLSFLGALFSYFSVTHTYYPANYERFLHPMYQLLGLIASVSFIMLLSSRNKMLKAVGLTGAVGLLLPSVIFAAIYLYGYAKKPFYPNLYGRLPDQKVLVWVRDNLGLKRVFFVDGYLRDQSFSYLSLYGIQNYGLFIPISPADIKVHTPDFGIEAIDIINTLNPSSLEKLKVEYLFVVQSQLKYYTDRRLSDLKNSNYFSEVYSDELGTLYKIKEGYFKEAEDQEATIARLPDLLGTKGNIYIDYPPRLESSVRAVMTLALKDKGELFTEWRHGTFNYIETKIKINAPSSEVKYDYLILGPETDPREICGCKNIKEVWKIREATAYEVI</sequence>
<dbReference type="Proteomes" id="UP000176198">
    <property type="component" value="Unassembled WGS sequence"/>
</dbReference>
<evidence type="ECO:0000313" key="3">
    <source>
        <dbReference type="Proteomes" id="UP000176198"/>
    </source>
</evidence>
<feature type="transmembrane region" description="Helical" evidence="1">
    <location>
        <begin position="47"/>
        <end position="69"/>
    </location>
</feature>
<dbReference type="EMBL" id="MGFJ01000022">
    <property type="protein sequence ID" value="OGM02419.1"/>
    <property type="molecule type" value="Genomic_DNA"/>
</dbReference>
<evidence type="ECO:0000256" key="1">
    <source>
        <dbReference type="SAM" id="Phobius"/>
    </source>
</evidence>
<dbReference type="AlphaFoldDB" id="A0A1F7WJ34"/>
<comment type="caution">
    <text evidence="2">The sequence shown here is derived from an EMBL/GenBank/DDBJ whole genome shotgun (WGS) entry which is preliminary data.</text>
</comment>